<dbReference type="GO" id="GO:0016853">
    <property type="term" value="F:isomerase activity"/>
    <property type="evidence" value="ECO:0007669"/>
    <property type="project" value="UniProtKB-KW"/>
</dbReference>
<protein>
    <submittedName>
        <fullName evidence="2">Mannose-6-phosphate isomerase, cupin superfamily</fullName>
    </submittedName>
</protein>
<evidence type="ECO:0000313" key="3">
    <source>
        <dbReference type="Proteomes" id="UP000184485"/>
    </source>
</evidence>
<name>A0A1M4X8N9_9HYPH</name>
<organism evidence="2 3">
    <name type="scientific">Kaistia soli DSM 19436</name>
    <dbReference type="NCBI Taxonomy" id="1122133"/>
    <lineage>
        <taxon>Bacteria</taxon>
        <taxon>Pseudomonadati</taxon>
        <taxon>Pseudomonadota</taxon>
        <taxon>Alphaproteobacteria</taxon>
        <taxon>Hyphomicrobiales</taxon>
        <taxon>Kaistiaceae</taxon>
        <taxon>Kaistia</taxon>
    </lineage>
</organism>
<dbReference type="InterPro" id="IPR013096">
    <property type="entry name" value="Cupin_2"/>
</dbReference>
<evidence type="ECO:0000313" key="2">
    <source>
        <dbReference type="EMBL" id="SHE89765.1"/>
    </source>
</evidence>
<dbReference type="Proteomes" id="UP000184485">
    <property type="component" value="Unassembled WGS sequence"/>
</dbReference>
<dbReference type="STRING" id="1122133.SAMN02745157_1182"/>
<keyword evidence="3" id="KW-1185">Reference proteome</keyword>
<dbReference type="InterPro" id="IPR011051">
    <property type="entry name" value="RmlC_Cupin_sf"/>
</dbReference>
<feature type="domain" description="Cupin type-2" evidence="1">
    <location>
        <begin position="41"/>
        <end position="110"/>
    </location>
</feature>
<dbReference type="Pfam" id="PF07883">
    <property type="entry name" value="Cupin_2"/>
    <property type="match status" value="1"/>
</dbReference>
<accession>A0A1M4X8N9</accession>
<reference evidence="2 3" key="1">
    <citation type="submission" date="2016-11" db="EMBL/GenBank/DDBJ databases">
        <authorList>
            <person name="Jaros S."/>
            <person name="Januszkiewicz K."/>
            <person name="Wedrychowicz H."/>
        </authorList>
    </citation>
    <scope>NUCLEOTIDE SEQUENCE [LARGE SCALE GENOMIC DNA]</scope>
    <source>
        <strain evidence="2 3">DSM 19436</strain>
    </source>
</reference>
<dbReference type="AlphaFoldDB" id="A0A1M4X8N9"/>
<dbReference type="InterPro" id="IPR014710">
    <property type="entry name" value="RmlC-like_jellyroll"/>
</dbReference>
<proteinExistence type="predicted"/>
<dbReference type="SUPFAM" id="SSF51182">
    <property type="entry name" value="RmlC-like cupins"/>
    <property type="match status" value="1"/>
</dbReference>
<gene>
    <name evidence="2" type="ORF">SAMN02745157_1182</name>
</gene>
<evidence type="ECO:0000259" key="1">
    <source>
        <dbReference type="Pfam" id="PF07883"/>
    </source>
</evidence>
<dbReference type="EMBL" id="FQUP01000001">
    <property type="protein sequence ID" value="SHE89765.1"/>
    <property type="molecule type" value="Genomic_DNA"/>
</dbReference>
<dbReference type="RefSeq" id="WP_073051779.1">
    <property type="nucleotide sequence ID" value="NZ_FQUP01000001.1"/>
</dbReference>
<dbReference type="Gene3D" id="2.60.120.10">
    <property type="entry name" value="Jelly Rolls"/>
    <property type="match status" value="1"/>
</dbReference>
<sequence>MPSEQTPLFDTIALSPTADHIAPDGSEVRPLVALPGGSMAHFTLPAGAVSVAVAHRGLDEAWYFISGRGHMWRAAGGRAEIVDLVPGLSITIPAGTGFQFRADEDEPLTAIGFTLPPWPGPEAVYPVDGAWPPTGVARTVI</sequence>
<keyword evidence="2" id="KW-0413">Isomerase</keyword>
<dbReference type="OrthoDB" id="5639206at2"/>